<accession>A0A368VH87</accession>
<dbReference type="RefSeq" id="WP_114436553.1">
    <property type="nucleotide sequence ID" value="NZ_QPIZ01000004.1"/>
</dbReference>
<dbReference type="InterPro" id="IPR056103">
    <property type="entry name" value="DUF7686"/>
</dbReference>
<evidence type="ECO:0000313" key="4">
    <source>
        <dbReference type="Proteomes" id="UP000252733"/>
    </source>
</evidence>
<dbReference type="AlphaFoldDB" id="A0A368VH87"/>
<gene>
    <name evidence="3" type="ORF">DFO77_104129</name>
</gene>
<reference evidence="3 4" key="1">
    <citation type="submission" date="2018-07" db="EMBL/GenBank/DDBJ databases">
        <title>Freshwater and sediment microbial communities from various areas in North America, analyzing microbe dynamics in response to fracking.</title>
        <authorList>
            <person name="Lamendella R."/>
        </authorList>
    </citation>
    <scope>NUCLEOTIDE SEQUENCE [LARGE SCALE GENOMIC DNA]</scope>
    <source>
        <strain evidence="3 4">160A</strain>
    </source>
</reference>
<sequence length="152" mass="17747">MTTIVTRPLEDGYDFYISDRWGKEYHFKIISFEVPSGMLSLAVEVAEETESYYPRRIEILSDYDADIELAELQLKGKVKEEINQKSLKMGEDCSLDLEEKSLTGVILADHEEDWSEPLFAVDGRKISYRKFCEMISLYCTFKFRFEIIDPSE</sequence>
<feature type="domain" description="DUF7686" evidence="1">
    <location>
        <begin position="14"/>
        <end position="83"/>
    </location>
</feature>
<evidence type="ECO:0000313" key="3">
    <source>
        <dbReference type="EMBL" id="RCW38371.1"/>
    </source>
</evidence>
<comment type="caution">
    <text evidence="3">The sequence shown here is derived from an EMBL/GenBank/DDBJ whole genome shotgun (WGS) entry which is preliminary data.</text>
</comment>
<dbReference type="Proteomes" id="UP000252733">
    <property type="component" value="Unassembled WGS sequence"/>
</dbReference>
<protein>
    <submittedName>
        <fullName evidence="3">Uncharacterized protein</fullName>
    </submittedName>
</protein>
<dbReference type="EMBL" id="QPIZ01000004">
    <property type="protein sequence ID" value="RCW38371.1"/>
    <property type="molecule type" value="Genomic_DNA"/>
</dbReference>
<dbReference type="InterPro" id="IPR056130">
    <property type="entry name" value="DUF7713"/>
</dbReference>
<evidence type="ECO:0000259" key="1">
    <source>
        <dbReference type="Pfam" id="PF24735"/>
    </source>
</evidence>
<feature type="domain" description="DUF7713" evidence="2">
    <location>
        <begin position="91"/>
        <end position="152"/>
    </location>
</feature>
<dbReference type="Pfam" id="PF24828">
    <property type="entry name" value="DUF7713"/>
    <property type="match status" value="1"/>
</dbReference>
<organism evidence="3 4">
    <name type="scientific">Marinilabilia salmonicolor</name>
    <dbReference type="NCBI Taxonomy" id="989"/>
    <lineage>
        <taxon>Bacteria</taxon>
        <taxon>Pseudomonadati</taxon>
        <taxon>Bacteroidota</taxon>
        <taxon>Bacteroidia</taxon>
        <taxon>Marinilabiliales</taxon>
        <taxon>Marinilabiliaceae</taxon>
        <taxon>Marinilabilia</taxon>
    </lineage>
</organism>
<keyword evidence="4" id="KW-1185">Reference proteome</keyword>
<proteinExistence type="predicted"/>
<evidence type="ECO:0000259" key="2">
    <source>
        <dbReference type="Pfam" id="PF24828"/>
    </source>
</evidence>
<dbReference type="Pfam" id="PF24735">
    <property type="entry name" value="DUF7686"/>
    <property type="match status" value="1"/>
</dbReference>
<name>A0A368VH87_9BACT</name>